<gene>
    <name evidence="1" type="ORF">CXR34_07955</name>
</gene>
<dbReference type="EMBL" id="CP025299">
    <property type="protein sequence ID" value="AUG29397.1"/>
    <property type="molecule type" value="Genomic_DNA"/>
</dbReference>
<protein>
    <submittedName>
        <fullName evidence="1">Uncharacterized protein</fullName>
    </submittedName>
</protein>
<dbReference type="AlphaFoldDB" id="A0A2K9DIS7"/>
<sequence length="164" mass="18548">MRFAIAALPHIFPQLADPVSLDAVRHWVDADSQAQLRLRLEEEFDGFAVAVPFRHRIAYPEIWARTRIALWSSVVLPTSPLRSAIRTTDAILIDSPREQLYSAEPSVVSKDILRRGRRTKSDEWTRWVLAHLGALPGEDSVVDYFSRLPVPAFTAMITLEGTQT</sequence>
<dbReference type="Proteomes" id="UP000233276">
    <property type="component" value="Chromosome"/>
</dbReference>
<name>A0A2K9DIS7_9MICO</name>
<evidence type="ECO:0000313" key="2">
    <source>
        <dbReference type="Proteomes" id="UP000233276"/>
    </source>
</evidence>
<dbReference type="RefSeq" id="WP_101306118.1">
    <property type="nucleotide sequence ID" value="NZ_CP025299.1"/>
</dbReference>
<dbReference type="KEGG" id="mhos:CXR34_07955"/>
<organism evidence="1 2">
    <name type="scientific">Microbacterium hominis</name>
    <dbReference type="NCBI Taxonomy" id="162426"/>
    <lineage>
        <taxon>Bacteria</taxon>
        <taxon>Bacillati</taxon>
        <taxon>Actinomycetota</taxon>
        <taxon>Actinomycetes</taxon>
        <taxon>Micrococcales</taxon>
        <taxon>Microbacteriaceae</taxon>
        <taxon>Microbacterium</taxon>
    </lineage>
</organism>
<proteinExistence type="predicted"/>
<evidence type="ECO:0000313" key="1">
    <source>
        <dbReference type="EMBL" id="AUG29397.1"/>
    </source>
</evidence>
<reference evidence="1 2" key="1">
    <citation type="submission" date="2017-12" db="EMBL/GenBank/DDBJ databases">
        <title>Isolation and characterization of estrogens degradatiion strain Microbacterium hominis SJTG1.</title>
        <authorList>
            <person name="Xiong W."/>
            <person name="Yin C."/>
            <person name="Zheng D."/>
            <person name="Liang R."/>
        </authorList>
    </citation>
    <scope>NUCLEOTIDE SEQUENCE [LARGE SCALE GENOMIC DNA]</scope>
    <source>
        <strain evidence="1 2">SJTG1</strain>
    </source>
</reference>
<accession>A0A2K9DIS7</accession>